<feature type="transmembrane region" description="Helical" evidence="1">
    <location>
        <begin position="143"/>
        <end position="167"/>
    </location>
</feature>
<feature type="transmembrane region" description="Helical" evidence="1">
    <location>
        <begin position="38"/>
        <end position="58"/>
    </location>
</feature>
<reference evidence="2" key="2">
    <citation type="journal article" date="2021" name="PeerJ">
        <title>Extensive microbial diversity within the chicken gut microbiome revealed by metagenomics and culture.</title>
        <authorList>
            <person name="Gilroy R."/>
            <person name="Ravi A."/>
            <person name="Getino M."/>
            <person name="Pursley I."/>
            <person name="Horton D.L."/>
            <person name="Alikhan N.F."/>
            <person name="Baker D."/>
            <person name="Gharbi K."/>
            <person name="Hall N."/>
            <person name="Watson M."/>
            <person name="Adriaenssens E.M."/>
            <person name="Foster-Nyarko E."/>
            <person name="Jarju S."/>
            <person name="Secka A."/>
            <person name="Antonio M."/>
            <person name="Oren A."/>
            <person name="Chaudhuri R.R."/>
            <person name="La Ragione R."/>
            <person name="Hildebrand F."/>
            <person name="Pallen M.J."/>
        </authorList>
    </citation>
    <scope>NUCLEOTIDE SEQUENCE</scope>
    <source>
        <strain evidence="2">CHK176-6737</strain>
    </source>
</reference>
<feature type="transmembrane region" description="Helical" evidence="1">
    <location>
        <begin position="458"/>
        <end position="478"/>
    </location>
</feature>
<feature type="transmembrane region" description="Helical" evidence="1">
    <location>
        <begin position="326"/>
        <end position="343"/>
    </location>
</feature>
<name>A0A9D1SN85_9FIRM</name>
<keyword evidence="1" id="KW-0812">Transmembrane</keyword>
<feature type="transmembrane region" description="Helical" evidence="1">
    <location>
        <begin position="79"/>
        <end position="96"/>
    </location>
</feature>
<dbReference type="InterPro" id="IPR011435">
    <property type="entry name" value="UmpAB"/>
</dbReference>
<protein>
    <submittedName>
        <fullName evidence="2">DUF1538 domain-containing protein</fullName>
    </submittedName>
</protein>
<feature type="transmembrane region" description="Helical" evidence="1">
    <location>
        <begin position="260"/>
        <end position="278"/>
    </location>
</feature>
<sequence length="502" mass="53314">MEKLKEKIKESLSSVLPITAIVLLLSITLVPLEVGTLVLFLTGALLLIVGMGFFQMGAEMAMTPLGEGIGRRLAKSHRLWFVLALCFLMGIVITIAEPDLQVLANQVASIPNSVLIWTVAVGVGLFLAAAVLRIWFHIRLANLLFIFYLLLFILAFFAPSEFAAVAFDAGGVTTGPMTVPFIMALGIGLSAMRSDREGADDSFGLIALCSIGPICMVLLLSIFYHPTDAVYTATVIPNVDTTQDVLKLFTRELPDYAKEVASSILPVAGVFVVFQLITRSYRKRKLARMGVGIAYTVIGLILFLTGVNVGFAPVGSLLGSGLAESSYKWLLVPIGMVIGFYIVKAEPAVQVLNEQVEDITGGMVPRKMMNTALSIGVACAVALAMVRVLSGISIFWVLIPGYAMALLLSRMVPGVFVGIAFDSGGVASGPMTTTFLLPLAMGASTALGGNVVTDAFGIVALVAMAPLIAVETMGLVYVRKSKTDAAADAVEDETVVDFEEES</sequence>
<gene>
    <name evidence="2" type="ORF">IAD23_04490</name>
</gene>
<dbReference type="EMBL" id="DVNM01000024">
    <property type="protein sequence ID" value="HIU69197.1"/>
    <property type="molecule type" value="Genomic_DNA"/>
</dbReference>
<keyword evidence="1" id="KW-0472">Membrane</keyword>
<keyword evidence="1" id="KW-1133">Transmembrane helix</keyword>
<dbReference type="Pfam" id="PF07556">
    <property type="entry name" value="DUF1538"/>
    <property type="match status" value="2"/>
</dbReference>
<organism evidence="2 3">
    <name type="scientific">Candidatus Scybalenecus merdavium</name>
    <dbReference type="NCBI Taxonomy" id="2840939"/>
    <lineage>
        <taxon>Bacteria</taxon>
        <taxon>Bacillati</taxon>
        <taxon>Bacillota</taxon>
        <taxon>Clostridia</taxon>
        <taxon>Eubacteriales</taxon>
        <taxon>Oscillospiraceae</taxon>
        <taxon>Oscillospiraceae incertae sedis</taxon>
        <taxon>Candidatus Scybalenecus</taxon>
    </lineage>
</organism>
<dbReference type="Proteomes" id="UP000824125">
    <property type="component" value="Unassembled WGS sequence"/>
</dbReference>
<feature type="transmembrane region" description="Helical" evidence="1">
    <location>
        <begin position="433"/>
        <end position="452"/>
    </location>
</feature>
<evidence type="ECO:0000313" key="2">
    <source>
        <dbReference type="EMBL" id="HIU69197.1"/>
    </source>
</evidence>
<feature type="transmembrane region" description="Helical" evidence="1">
    <location>
        <begin position="290"/>
        <end position="314"/>
    </location>
</feature>
<feature type="transmembrane region" description="Helical" evidence="1">
    <location>
        <begin position="173"/>
        <end position="191"/>
    </location>
</feature>
<dbReference type="AlphaFoldDB" id="A0A9D1SN85"/>
<feature type="transmembrane region" description="Helical" evidence="1">
    <location>
        <begin position="116"/>
        <end position="136"/>
    </location>
</feature>
<feature type="transmembrane region" description="Helical" evidence="1">
    <location>
        <begin position="402"/>
        <end position="421"/>
    </location>
</feature>
<accession>A0A9D1SN85</accession>
<proteinExistence type="predicted"/>
<reference evidence="2" key="1">
    <citation type="submission" date="2020-10" db="EMBL/GenBank/DDBJ databases">
        <authorList>
            <person name="Gilroy R."/>
        </authorList>
    </citation>
    <scope>NUCLEOTIDE SEQUENCE</scope>
    <source>
        <strain evidence="2">CHK176-6737</strain>
    </source>
</reference>
<feature type="transmembrane region" description="Helical" evidence="1">
    <location>
        <begin position="12"/>
        <end position="32"/>
    </location>
</feature>
<evidence type="ECO:0000313" key="3">
    <source>
        <dbReference type="Proteomes" id="UP000824125"/>
    </source>
</evidence>
<comment type="caution">
    <text evidence="2">The sequence shown here is derived from an EMBL/GenBank/DDBJ whole genome shotgun (WGS) entry which is preliminary data.</text>
</comment>
<evidence type="ECO:0000256" key="1">
    <source>
        <dbReference type="SAM" id="Phobius"/>
    </source>
</evidence>
<feature type="transmembrane region" description="Helical" evidence="1">
    <location>
        <begin position="203"/>
        <end position="224"/>
    </location>
</feature>
<feature type="transmembrane region" description="Helical" evidence="1">
    <location>
        <begin position="372"/>
        <end position="396"/>
    </location>
</feature>